<organism evidence="1 2">
    <name type="scientific">Candidatus Butyricicoccus avistercoris</name>
    <dbReference type="NCBI Taxonomy" id="2838518"/>
    <lineage>
        <taxon>Bacteria</taxon>
        <taxon>Bacillati</taxon>
        <taxon>Bacillota</taxon>
        <taxon>Clostridia</taxon>
        <taxon>Eubacteriales</taxon>
        <taxon>Butyricicoccaceae</taxon>
        <taxon>Butyricicoccus</taxon>
    </lineage>
</organism>
<evidence type="ECO:0000313" key="2">
    <source>
        <dbReference type="Proteomes" id="UP000886808"/>
    </source>
</evidence>
<reference evidence="1" key="2">
    <citation type="submission" date="2021-04" db="EMBL/GenBank/DDBJ databases">
        <authorList>
            <person name="Gilroy R."/>
        </authorList>
    </citation>
    <scope>NUCLEOTIDE SEQUENCE</scope>
    <source>
        <strain evidence="1">CHK193-4272</strain>
    </source>
</reference>
<name>A0A9D1PJ80_9FIRM</name>
<proteinExistence type="predicted"/>
<dbReference type="SUPFAM" id="SSF48295">
    <property type="entry name" value="TrpR-like"/>
    <property type="match status" value="1"/>
</dbReference>
<reference evidence="1" key="1">
    <citation type="journal article" date="2021" name="PeerJ">
        <title>Extensive microbial diversity within the chicken gut microbiome revealed by metagenomics and culture.</title>
        <authorList>
            <person name="Gilroy R."/>
            <person name="Ravi A."/>
            <person name="Getino M."/>
            <person name="Pursley I."/>
            <person name="Horton D.L."/>
            <person name="Alikhan N.F."/>
            <person name="Baker D."/>
            <person name="Gharbi K."/>
            <person name="Hall N."/>
            <person name="Watson M."/>
            <person name="Adriaenssens E.M."/>
            <person name="Foster-Nyarko E."/>
            <person name="Jarju S."/>
            <person name="Secka A."/>
            <person name="Antonio M."/>
            <person name="Oren A."/>
            <person name="Chaudhuri R.R."/>
            <person name="La Ragione R."/>
            <person name="Hildebrand F."/>
            <person name="Pallen M.J."/>
        </authorList>
    </citation>
    <scope>NUCLEOTIDE SEQUENCE</scope>
    <source>
        <strain evidence="1">CHK193-4272</strain>
    </source>
</reference>
<gene>
    <name evidence="1" type="ORF">H9746_04565</name>
</gene>
<evidence type="ECO:0000313" key="1">
    <source>
        <dbReference type="EMBL" id="HIV62107.1"/>
    </source>
</evidence>
<dbReference type="GO" id="GO:0043565">
    <property type="term" value="F:sequence-specific DNA binding"/>
    <property type="evidence" value="ECO:0007669"/>
    <property type="project" value="InterPro"/>
</dbReference>
<dbReference type="EMBL" id="DXIE01000028">
    <property type="protein sequence ID" value="HIV62107.1"/>
    <property type="molecule type" value="Genomic_DNA"/>
</dbReference>
<dbReference type="Proteomes" id="UP000886808">
    <property type="component" value="Unassembled WGS sequence"/>
</dbReference>
<dbReference type="AlphaFoldDB" id="A0A9D1PJ80"/>
<dbReference type="InterPro" id="IPR010921">
    <property type="entry name" value="Trp_repressor/repl_initiator"/>
</dbReference>
<protein>
    <submittedName>
        <fullName evidence="1">Helix-turn-helix domain containing protein</fullName>
    </submittedName>
</protein>
<comment type="caution">
    <text evidence="1">The sequence shown here is derived from an EMBL/GenBank/DDBJ whole genome shotgun (WGS) entry which is preliminary data.</text>
</comment>
<accession>A0A9D1PJ80</accession>
<sequence length="53" mass="6106">MGRPKGGKNINHSKEEKLILVRRNLSGESLKSLDRETGIHNSQISKWTKQYLE</sequence>